<dbReference type="EMBL" id="CP041690">
    <property type="protein sequence ID" value="QEE21263.1"/>
    <property type="molecule type" value="Genomic_DNA"/>
</dbReference>
<dbReference type="KEGG" id="yti:FNA67_14205"/>
<name>A0A5B9DQ12_9HYPH</name>
<dbReference type="OrthoDB" id="9942595at2"/>
<proteinExistence type="predicted"/>
<accession>A0A5B9DQ12</accession>
<protein>
    <submittedName>
        <fullName evidence="1">Uncharacterized protein</fullName>
    </submittedName>
</protein>
<evidence type="ECO:0000313" key="1">
    <source>
        <dbReference type="EMBL" id="QEE21263.1"/>
    </source>
</evidence>
<gene>
    <name evidence="1" type="ORF">FNA67_14205</name>
</gene>
<dbReference type="Proteomes" id="UP000321062">
    <property type="component" value="Chromosome"/>
</dbReference>
<reference evidence="1 2" key="1">
    <citation type="journal article" date="2015" name="Int. J. Syst. Evol. Microbiol.">
        <title>Youhaiella tibetensis gen. nov., sp. nov., isolated from subsurface sediment.</title>
        <authorList>
            <person name="Wang Y.X."/>
            <person name="Huang F.Q."/>
            <person name="Nogi Y."/>
            <person name="Pang S.J."/>
            <person name="Wang P.K."/>
            <person name="Lv J."/>
        </authorList>
    </citation>
    <scope>NUCLEOTIDE SEQUENCE [LARGE SCALE GENOMIC DNA]</scope>
    <source>
        <strain evidence="2">fig4</strain>
    </source>
</reference>
<dbReference type="AlphaFoldDB" id="A0A5B9DQ12"/>
<organism evidence="1 2">
    <name type="scientific">Paradevosia tibetensis</name>
    <dbReference type="NCBI Taxonomy" id="1447062"/>
    <lineage>
        <taxon>Bacteria</taxon>
        <taxon>Pseudomonadati</taxon>
        <taxon>Pseudomonadota</taxon>
        <taxon>Alphaproteobacteria</taxon>
        <taxon>Hyphomicrobiales</taxon>
        <taxon>Devosiaceae</taxon>
        <taxon>Paradevosia</taxon>
    </lineage>
</organism>
<keyword evidence="2" id="KW-1185">Reference proteome</keyword>
<evidence type="ECO:0000313" key="2">
    <source>
        <dbReference type="Proteomes" id="UP000321062"/>
    </source>
</evidence>
<sequence length="108" mass="11872">MTARIAPTPVSMSAIGIDERQPRPKPQQQSHDDSAQQEATRRFHALRKKARALAAAVDTDESLPASTLFAATLFANGMRQSGAKPEIPLRRTQWAPPDSGLRLRDKTI</sequence>
<dbReference type="RefSeq" id="WP_049705783.1">
    <property type="nucleotide sequence ID" value="NZ_BMFM01000001.1"/>
</dbReference>